<dbReference type="Gene3D" id="1.10.645.10">
    <property type="entry name" value="Cytochrome-c3 Hydrogenase, chain B"/>
    <property type="match status" value="1"/>
</dbReference>
<accession>A0A1H3HJV0</accession>
<evidence type="ECO:0000256" key="2">
    <source>
        <dbReference type="ARBA" id="ARBA00004202"/>
    </source>
</evidence>
<dbReference type="EMBL" id="FNOW01000034">
    <property type="protein sequence ID" value="SDY15826.1"/>
    <property type="molecule type" value="Genomic_DNA"/>
</dbReference>
<keyword evidence="7 8" id="KW-0520">NAD</keyword>
<evidence type="ECO:0000313" key="11">
    <source>
        <dbReference type="Proteomes" id="UP000198672"/>
    </source>
</evidence>
<dbReference type="NCBIfam" id="NF004739">
    <property type="entry name" value="PRK06075.1"/>
    <property type="match status" value="1"/>
</dbReference>
<dbReference type="GO" id="GO:0016651">
    <property type="term" value="F:oxidoreductase activity, acting on NAD(P)H"/>
    <property type="evidence" value="ECO:0007669"/>
    <property type="project" value="InterPro"/>
</dbReference>
<keyword evidence="11" id="KW-1185">Reference proteome</keyword>
<keyword evidence="4 8" id="KW-0813">Transport</keyword>
<dbReference type="PANTHER" id="PTHR11993:SF10">
    <property type="entry name" value="NADH DEHYDROGENASE [UBIQUINONE] IRON-SULFUR PROTEIN 2, MITOCHONDRIAL"/>
    <property type="match status" value="1"/>
</dbReference>
<sequence length="366" mass="40889">MSDVIKIFHGPQHPGVTGNMSLELDLDGETIVRAVTHVGYLHRGFEKLIERRTLIQAFTIVCRICVPEPDPNEENLARGIEELAGLEISERAKFIRVLVLELARLQAHLLWLAGQGGSIGHEVVPQWAIGERDYILDLFEELTGGRVYHMYIYPGGVRRDLPDGFLDRVAAVLDQLQAQLPEYDRIFFENAGVKKRLQGVGVVAADEAIANGYSGPVIRGCGIARDVRRDAPYLVYDQLEFDIPTQTAGDAYARALVRRAEMDQSIRILRQVIEQMPPGAIQCKLPRHHKFTLPKAETYIQTESARGAFSYYLAGDGSEYLRRLQVRGPSIVHAFTLLERLLIGAQLADVALIMNSLGICPPEIER</sequence>
<comment type="similarity">
    <text evidence="3 8">Belongs to the complex I 49 kDa subunit family.</text>
</comment>
<evidence type="ECO:0000256" key="7">
    <source>
        <dbReference type="ARBA" id="ARBA00023027"/>
    </source>
</evidence>
<evidence type="ECO:0000256" key="6">
    <source>
        <dbReference type="ARBA" id="ARBA00022967"/>
    </source>
</evidence>
<evidence type="ECO:0000256" key="8">
    <source>
        <dbReference type="RuleBase" id="RU003685"/>
    </source>
</evidence>
<dbReference type="InterPro" id="IPR001135">
    <property type="entry name" value="NADH_Q_OxRdtase_suD"/>
</dbReference>
<dbReference type="STRING" id="61595.SAMN05421644_1348"/>
<dbReference type="InterPro" id="IPR022885">
    <property type="entry name" value="NDH1_su_D/H"/>
</dbReference>
<dbReference type="GO" id="GO:0048038">
    <property type="term" value="F:quinone binding"/>
    <property type="evidence" value="ECO:0007669"/>
    <property type="project" value="UniProtKB-KW"/>
</dbReference>
<dbReference type="GO" id="GO:0005886">
    <property type="term" value="C:plasma membrane"/>
    <property type="evidence" value="ECO:0007669"/>
    <property type="project" value="UniProtKB-SubCell"/>
</dbReference>
<dbReference type="PROSITE" id="PS00535">
    <property type="entry name" value="COMPLEX1_49K"/>
    <property type="match status" value="1"/>
</dbReference>
<evidence type="ECO:0000259" key="9">
    <source>
        <dbReference type="Pfam" id="PF00346"/>
    </source>
</evidence>
<keyword evidence="5" id="KW-0874">Quinone</keyword>
<evidence type="ECO:0000256" key="1">
    <source>
        <dbReference type="ARBA" id="ARBA00002378"/>
    </source>
</evidence>
<dbReference type="InterPro" id="IPR014029">
    <property type="entry name" value="NADH_UbQ_OxRdtase_49kDa_CS"/>
</dbReference>
<name>A0A1H3HJV0_ALLWA</name>
<keyword evidence="6 8" id="KW-1278">Translocase</keyword>
<dbReference type="RefSeq" id="WP_091334434.1">
    <property type="nucleotide sequence ID" value="NZ_FNOW01000034.1"/>
</dbReference>
<evidence type="ECO:0000313" key="10">
    <source>
        <dbReference type="EMBL" id="SDY15826.1"/>
    </source>
</evidence>
<dbReference type="AlphaFoldDB" id="A0A1H3HJV0"/>
<comment type="subcellular location">
    <subcellularLocation>
        <location evidence="2">Cell membrane</location>
        <topology evidence="2">Peripheral membrane protein</topology>
    </subcellularLocation>
</comment>
<dbReference type="GO" id="GO:0051287">
    <property type="term" value="F:NAD binding"/>
    <property type="evidence" value="ECO:0007669"/>
    <property type="project" value="InterPro"/>
</dbReference>
<proteinExistence type="inferred from homology"/>
<feature type="domain" description="NADH-quinone oxidoreductase subunit D" evidence="9">
    <location>
        <begin position="289"/>
        <end position="366"/>
    </location>
</feature>
<dbReference type="OrthoDB" id="9801496at2"/>
<feature type="domain" description="NADH-quinone oxidoreductase subunit D" evidence="9">
    <location>
        <begin position="119"/>
        <end position="284"/>
    </location>
</feature>
<gene>
    <name evidence="10" type="ORF">SAMN05421644_1348</name>
</gene>
<dbReference type="PANTHER" id="PTHR11993">
    <property type="entry name" value="NADH-UBIQUINONE OXIDOREDUCTASE 49 KDA SUBUNIT"/>
    <property type="match status" value="1"/>
</dbReference>
<protein>
    <submittedName>
        <fullName evidence="10">NADH-quinone oxidoreductase subunit D</fullName>
    </submittedName>
</protein>
<dbReference type="Pfam" id="PF00346">
    <property type="entry name" value="Complex1_49kDa"/>
    <property type="match status" value="2"/>
</dbReference>
<organism evidence="10 11">
    <name type="scientific">Allochromatium warmingii</name>
    <name type="common">Chromatium warmingii</name>
    <dbReference type="NCBI Taxonomy" id="61595"/>
    <lineage>
        <taxon>Bacteria</taxon>
        <taxon>Pseudomonadati</taxon>
        <taxon>Pseudomonadota</taxon>
        <taxon>Gammaproteobacteria</taxon>
        <taxon>Chromatiales</taxon>
        <taxon>Chromatiaceae</taxon>
        <taxon>Allochromatium</taxon>
    </lineage>
</organism>
<dbReference type="SUPFAM" id="SSF56762">
    <property type="entry name" value="HydB/Nqo4-like"/>
    <property type="match status" value="1"/>
</dbReference>
<comment type="function">
    <text evidence="1">NDH-1 shuttles electrons from NADH, via FMN and iron-sulfur (Fe-S) centers, to quinones in the respiratory chain. The immediate electron acceptor for the enzyme in this species is believed to be ubiquinone. Couples the redox reaction to proton translocation (for every two electrons transferred, four hydrogen ions are translocated across the cytoplasmic membrane), and thus conserves the redox energy in a proton gradient.</text>
</comment>
<evidence type="ECO:0000256" key="5">
    <source>
        <dbReference type="ARBA" id="ARBA00022719"/>
    </source>
</evidence>
<reference evidence="11" key="1">
    <citation type="submission" date="2016-10" db="EMBL/GenBank/DDBJ databases">
        <authorList>
            <person name="Varghese N."/>
            <person name="Submissions S."/>
        </authorList>
    </citation>
    <scope>NUCLEOTIDE SEQUENCE [LARGE SCALE GENOMIC DNA]</scope>
    <source>
        <strain evidence="11">DSM 173</strain>
    </source>
</reference>
<dbReference type="InterPro" id="IPR029014">
    <property type="entry name" value="NiFe-Hase_large"/>
</dbReference>
<evidence type="ECO:0000256" key="3">
    <source>
        <dbReference type="ARBA" id="ARBA00005769"/>
    </source>
</evidence>
<evidence type="ECO:0000256" key="4">
    <source>
        <dbReference type="ARBA" id="ARBA00022448"/>
    </source>
</evidence>
<dbReference type="Proteomes" id="UP000198672">
    <property type="component" value="Unassembled WGS sequence"/>
</dbReference>